<comment type="similarity">
    <text evidence="1 9">Belongs to the thiolase-like superfamily. FabH family.</text>
</comment>
<dbReference type="GO" id="GO:0005737">
    <property type="term" value="C:cytoplasm"/>
    <property type="evidence" value="ECO:0007669"/>
    <property type="project" value="UniProtKB-SubCell"/>
</dbReference>
<dbReference type="InterPro" id="IPR013751">
    <property type="entry name" value="ACP_syn_III_N"/>
</dbReference>
<dbReference type="PANTHER" id="PTHR43091">
    <property type="entry name" value="3-OXOACYL-[ACYL-CARRIER-PROTEIN] SYNTHASE"/>
    <property type="match status" value="1"/>
</dbReference>
<dbReference type="EMBL" id="VJXR01000006">
    <property type="protein sequence ID" value="TRW46873.1"/>
    <property type="molecule type" value="Genomic_DNA"/>
</dbReference>
<comment type="subcellular location">
    <subcellularLocation>
        <location evidence="9">Cytoplasm</location>
    </subcellularLocation>
</comment>
<dbReference type="Pfam" id="PF08541">
    <property type="entry name" value="ACP_syn_III_C"/>
    <property type="match status" value="1"/>
</dbReference>
<evidence type="ECO:0000256" key="1">
    <source>
        <dbReference type="ARBA" id="ARBA00008642"/>
    </source>
</evidence>
<keyword evidence="4 9" id="KW-0276">Fatty acid metabolism</keyword>
<accession>A0A552WX39</accession>
<comment type="domain">
    <text evidence="9">The last Arg residue of the ACP-binding site is essential for the weak association between ACP/AcpP and FabH.</text>
</comment>
<keyword evidence="2 9" id="KW-0444">Lipid biosynthesis</keyword>
<dbReference type="GO" id="GO:0004315">
    <property type="term" value="F:3-oxoacyl-[acyl-carrier-protein] synthase activity"/>
    <property type="evidence" value="ECO:0007669"/>
    <property type="project" value="InterPro"/>
</dbReference>
<evidence type="ECO:0000256" key="7">
    <source>
        <dbReference type="ARBA" id="ARBA00023268"/>
    </source>
</evidence>
<feature type="region of interest" description="ACP-binding" evidence="9">
    <location>
        <begin position="264"/>
        <end position="268"/>
    </location>
</feature>
<dbReference type="EC" id="2.3.1.180" evidence="9"/>
<comment type="function">
    <text evidence="9">Catalyzes the condensation reaction of fatty acid synthesis by the addition to an acyl acceptor of two carbons from malonyl-ACP. Catalyzes the first condensation reaction which initiates fatty acid synthesis and may therefore play a role in governing the total rate of fatty acid production. Possesses both acetoacetyl-ACP synthase and acetyl transacylase activities. Its substrate specificity determines the biosynthesis of branched-chain and/or straight-chain of fatty acids.</text>
</comment>
<comment type="subunit">
    <text evidence="9">Homodimer.</text>
</comment>
<dbReference type="UniPathway" id="UPA00094"/>
<reference evidence="12 13" key="1">
    <citation type="submission" date="2019-07" db="EMBL/GenBank/DDBJ databases">
        <title>Georgenia wutianyii sp. nov. and Georgenia *** sp. nov. isolated from plateau pika (Ochotona curzoniae) in the Qinghai-Tibet plateau of China.</title>
        <authorList>
            <person name="Tian Z."/>
        </authorList>
    </citation>
    <scope>NUCLEOTIDE SEQUENCE [LARGE SCALE GENOMIC DNA]</scope>
    <source>
        <strain evidence="12 13">Z446</strain>
    </source>
</reference>
<dbReference type="HAMAP" id="MF_01815">
    <property type="entry name" value="FabH"/>
    <property type="match status" value="1"/>
</dbReference>
<evidence type="ECO:0000313" key="13">
    <source>
        <dbReference type="Proteomes" id="UP000318693"/>
    </source>
</evidence>
<feature type="active site" evidence="9">
    <location>
        <position position="294"/>
    </location>
</feature>
<keyword evidence="8 9" id="KW-0012">Acyltransferase</keyword>
<dbReference type="Gene3D" id="3.40.47.10">
    <property type="match status" value="2"/>
</dbReference>
<feature type="active site" evidence="9">
    <location>
        <position position="263"/>
    </location>
</feature>
<dbReference type="GO" id="GO:0033818">
    <property type="term" value="F:beta-ketoacyl-acyl-carrier-protein synthase III activity"/>
    <property type="evidence" value="ECO:0007669"/>
    <property type="project" value="UniProtKB-UniRule"/>
</dbReference>
<comment type="caution">
    <text evidence="12">The sequence shown here is derived from an EMBL/GenBank/DDBJ whole genome shotgun (WGS) entry which is preliminary data.</text>
</comment>
<dbReference type="Proteomes" id="UP000318693">
    <property type="component" value="Unassembled WGS sequence"/>
</dbReference>
<evidence type="ECO:0000313" key="12">
    <source>
        <dbReference type="EMBL" id="TRW46873.1"/>
    </source>
</evidence>
<dbReference type="CDD" id="cd00830">
    <property type="entry name" value="KAS_III"/>
    <property type="match status" value="1"/>
</dbReference>
<dbReference type="InterPro" id="IPR004655">
    <property type="entry name" value="FabH"/>
</dbReference>
<keyword evidence="13" id="KW-1185">Reference proteome</keyword>
<feature type="domain" description="Beta-ketoacyl-[acyl-carrier-protein] synthase III C-terminal" evidence="10">
    <location>
        <begin position="248"/>
        <end position="335"/>
    </location>
</feature>
<keyword evidence="5 9" id="KW-0443">Lipid metabolism</keyword>
<comment type="pathway">
    <text evidence="9">Lipid metabolism; fatty acid biosynthesis.</text>
</comment>
<feature type="domain" description="Beta-ketoacyl-[acyl-carrier-protein] synthase III N-terminal" evidence="11">
    <location>
        <begin position="118"/>
        <end position="195"/>
    </location>
</feature>
<name>A0A552WX39_9MICO</name>
<dbReference type="SUPFAM" id="SSF53901">
    <property type="entry name" value="Thiolase-like"/>
    <property type="match status" value="1"/>
</dbReference>
<proteinExistence type="inferred from homology"/>
<dbReference type="GO" id="GO:0006633">
    <property type="term" value="P:fatty acid biosynthetic process"/>
    <property type="evidence" value="ECO:0007669"/>
    <property type="project" value="UniProtKB-UniRule"/>
</dbReference>
<dbReference type="AlphaFoldDB" id="A0A552WX39"/>
<dbReference type="NCBIfam" id="NF006829">
    <property type="entry name" value="PRK09352.1"/>
    <property type="match status" value="1"/>
</dbReference>
<comment type="catalytic activity">
    <reaction evidence="9">
        <text>malonyl-[ACP] + acetyl-CoA + H(+) = 3-oxobutanoyl-[ACP] + CO2 + CoA</text>
        <dbReference type="Rhea" id="RHEA:12080"/>
        <dbReference type="Rhea" id="RHEA-COMP:9623"/>
        <dbReference type="Rhea" id="RHEA-COMP:9625"/>
        <dbReference type="ChEBI" id="CHEBI:15378"/>
        <dbReference type="ChEBI" id="CHEBI:16526"/>
        <dbReference type="ChEBI" id="CHEBI:57287"/>
        <dbReference type="ChEBI" id="CHEBI:57288"/>
        <dbReference type="ChEBI" id="CHEBI:78449"/>
        <dbReference type="ChEBI" id="CHEBI:78450"/>
        <dbReference type="EC" id="2.3.1.180"/>
    </reaction>
</comment>
<evidence type="ECO:0000259" key="11">
    <source>
        <dbReference type="Pfam" id="PF08545"/>
    </source>
</evidence>
<dbReference type="Pfam" id="PF08545">
    <property type="entry name" value="ACP_syn_III"/>
    <property type="match status" value="1"/>
</dbReference>
<protein>
    <recommendedName>
        <fullName evidence="9">Beta-ketoacyl-[acyl-carrier-protein] synthase III</fullName>
        <shortName evidence="9">Beta-ketoacyl-ACP synthase III</shortName>
        <shortName evidence="9">KAS III</shortName>
        <ecNumber evidence="9">2.3.1.180</ecNumber>
    </recommendedName>
    <alternativeName>
        <fullName evidence="9">3-oxoacyl-[acyl-carrier-protein] synthase 3</fullName>
    </alternativeName>
    <alternativeName>
        <fullName evidence="9">3-oxoacyl-[acyl-carrier-protein] synthase III</fullName>
    </alternativeName>
</protein>
<evidence type="ECO:0000259" key="10">
    <source>
        <dbReference type="Pfam" id="PF08541"/>
    </source>
</evidence>
<evidence type="ECO:0000256" key="2">
    <source>
        <dbReference type="ARBA" id="ARBA00022516"/>
    </source>
</evidence>
<evidence type="ECO:0000256" key="3">
    <source>
        <dbReference type="ARBA" id="ARBA00022679"/>
    </source>
</evidence>
<sequence>MTRPALLAAQPVRHARILGVGGVRGENVVVNDDIAGPINSSDEWIRQRTGIVSRRRAGEETTVVDLAEGAANAALEAAGITGAEVDAVIVGTVTWFEQTPSLAAVLADRIGATPAAAYDISAACAGYAYGIAQADALVRAGTARNVLVVGVEKMSDFIDPTDRSISFLLGDGAGAAVVGPSDAPGIGRTVWGSDGSAAKVIGQTHSWLDYRNAEPGADVEWPTLRQEGPSVYKWAVFQMTPVAKQAIEAAGLTPEDIDVFLPHQANMRIIDHMVKYLGLREDVVIARDIAETGNTSAASIPLATERLLREGQAKSGDIALQIGFGAGLAYAAQVVVLP</sequence>
<evidence type="ECO:0000256" key="6">
    <source>
        <dbReference type="ARBA" id="ARBA00023160"/>
    </source>
</evidence>
<evidence type="ECO:0000256" key="4">
    <source>
        <dbReference type="ARBA" id="ARBA00022832"/>
    </source>
</evidence>
<evidence type="ECO:0000256" key="9">
    <source>
        <dbReference type="HAMAP-Rule" id="MF_01815"/>
    </source>
</evidence>
<evidence type="ECO:0000256" key="5">
    <source>
        <dbReference type="ARBA" id="ARBA00023098"/>
    </source>
</evidence>
<dbReference type="InterPro" id="IPR013747">
    <property type="entry name" value="ACP_syn_III_C"/>
</dbReference>
<keyword evidence="7 9" id="KW-0511">Multifunctional enzyme</keyword>
<gene>
    <name evidence="9" type="primary">fabH</name>
    <name evidence="12" type="ORF">FJ693_03960</name>
</gene>
<keyword evidence="6 9" id="KW-0275">Fatty acid biosynthesis</keyword>
<dbReference type="PANTHER" id="PTHR43091:SF1">
    <property type="entry name" value="BETA-KETOACYL-[ACYL-CARRIER-PROTEIN] SYNTHASE III, CHLOROPLASTIC"/>
    <property type="match status" value="1"/>
</dbReference>
<keyword evidence="9" id="KW-0963">Cytoplasm</keyword>
<dbReference type="RefSeq" id="WP_143417227.1">
    <property type="nucleotide sequence ID" value="NZ_VJXR01000006.1"/>
</dbReference>
<evidence type="ECO:0000256" key="8">
    <source>
        <dbReference type="ARBA" id="ARBA00023315"/>
    </source>
</evidence>
<dbReference type="InterPro" id="IPR016039">
    <property type="entry name" value="Thiolase-like"/>
</dbReference>
<keyword evidence="3 9" id="KW-0808">Transferase</keyword>
<dbReference type="NCBIfam" id="TIGR00747">
    <property type="entry name" value="fabH"/>
    <property type="match status" value="1"/>
</dbReference>
<organism evidence="12 13">
    <name type="scientific">Georgenia yuyongxinii</name>
    <dbReference type="NCBI Taxonomy" id="2589797"/>
    <lineage>
        <taxon>Bacteria</taxon>
        <taxon>Bacillati</taxon>
        <taxon>Actinomycetota</taxon>
        <taxon>Actinomycetes</taxon>
        <taxon>Micrococcales</taxon>
        <taxon>Bogoriellaceae</taxon>
        <taxon>Georgenia</taxon>
    </lineage>
</organism>
<feature type="active site" evidence="9">
    <location>
        <position position="124"/>
    </location>
</feature>